<dbReference type="InterPro" id="IPR001021">
    <property type="entry name" value="Ribosomal_bL25_long"/>
</dbReference>
<dbReference type="PANTHER" id="PTHR33284:SF1">
    <property type="entry name" value="RIBOSOMAL PROTEIN L25_GLN-TRNA SYNTHETASE, ANTI-CODON-BINDING DOMAIN-CONTAINING PROTEIN"/>
    <property type="match status" value="1"/>
</dbReference>
<protein>
    <recommendedName>
        <fullName evidence="5">Large ribosomal subunit protein bL25</fullName>
    </recommendedName>
    <alternativeName>
        <fullName evidence="5">General stress protein CTC</fullName>
    </alternativeName>
</protein>
<dbReference type="InterPro" id="IPR020057">
    <property type="entry name" value="Ribosomal_bL25_b-dom"/>
</dbReference>
<dbReference type="Gene3D" id="2.170.120.20">
    <property type="entry name" value="Ribosomal protein L25, beta domain"/>
    <property type="match status" value="1"/>
</dbReference>
<feature type="domain" description="Large ribosomal subunit protein bL25 beta" evidence="8">
    <location>
        <begin position="102"/>
        <end position="183"/>
    </location>
</feature>
<evidence type="ECO:0000313" key="10">
    <source>
        <dbReference type="Proteomes" id="UP001597282"/>
    </source>
</evidence>
<comment type="function">
    <text evidence="5">This is one of the proteins that binds to the 5S RNA in the ribosome where it forms part of the central protuberance.</text>
</comment>
<evidence type="ECO:0000259" key="7">
    <source>
        <dbReference type="Pfam" id="PF01386"/>
    </source>
</evidence>
<evidence type="ECO:0000256" key="1">
    <source>
        <dbReference type="ARBA" id="ARBA00022730"/>
    </source>
</evidence>
<comment type="caution">
    <text evidence="9">The sequence shown here is derived from an EMBL/GenBank/DDBJ whole genome shotgun (WGS) entry which is preliminary data.</text>
</comment>
<dbReference type="EMBL" id="JBHTNU010000015">
    <property type="protein sequence ID" value="MFD1427959.1"/>
    <property type="molecule type" value="Genomic_DNA"/>
</dbReference>
<keyword evidence="1 5" id="KW-0699">rRNA-binding</keyword>
<proteinExistence type="inferred from homology"/>
<gene>
    <name evidence="5" type="primary">rplY</name>
    <name evidence="5" type="synonym">ctc</name>
    <name evidence="9" type="ORF">ACFQ4Y_13715</name>
</gene>
<comment type="similarity">
    <text evidence="5">Belongs to the bacterial ribosomal protein bL25 family. CTC subfamily.</text>
</comment>
<evidence type="ECO:0000256" key="5">
    <source>
        <dbReference type="HAMAP-Rule" id="MF_01334"/>
    </source>
</evidence>
<evidence type="ECO:0000256" key="3">
    <source>
        <dbReference type="ARBA" id="ARBA00022980"/>
    </source>
</evidence>
<dbReference type="InterPro" id="IPR037121">
    <property type="entry name" value="Ribosomal_bL25_C"/>
</dbReference>
<dbReference type="CDD" id="cd00495">
    <property type="entry name" value="Ribosomal_L25_TL5_CTC"/>
    <property type="match status" value="1"/>
</dbReference>
<dbReference type="Pfam" id="PF14693">
    <property type="entry name" value="Ribosomal_TL5_C"/>
    <property type="match status" value="1"/>
</dbReference>
<dbReference type="RefSeq" id="WP_380166412.1">
    <property type="nucleotide sequence ID" value="NZ_JBHTNU010000015.1"/>
</dbReference>
<dbReference type="NCBIfam" id="TIGR00731">
    <property type="entry name" value="bL25_bact_ctc"/>
    <property type="match status" value="1"/>
</dbReference>
<name>A0ABW4CDD0_9BACL</name>
<dbReference type="InterPro" id="IPR020930">
    <property type="entry name" value="Ribosomal_uL5_bac-type"/>
</dbReference>
<dbReference type="HAMAP" id="MF_01334">
    <property type="entry name" value="Ribosomal_bL25_CTC"/>
    <property type="match status" value="1"/>
</dbReference>
<feature type="domain" description="Large ribosomal subunit protein bL25 L25" evidence="7">
    <location>
        <begin position="7"/>
        <end position="92"/>
    </location>
</feature>
<reference evidence="10" key="1">
    <citation type="journal article" date="2019" name="Int. J. Syst. Evol. Microbiol.">
        <title>The Global Catalogue of Microorganisms (GCM) 10K type strain sequencing project: providing services to taxonomists for standard genome sequencing and annotation.</title>
        <authorList>
            <consortium name="The Broad Institute Genomics Platform"/>
            <consortium name="The Broad Institute Genome Sequencing Center for Infectious Disease"/>
            <person name="Wu L."/>
            <person name="Ma J."/>
        </authorList>
    </citation>
    <scope>NUCLEOTIDE SEQUENCE [LARGE SCALE GENOMIC DNA]</scope>
    <source>
        <strain evidence="10">S1</strain>
    </source>
</reference>
<dbReference type="GO" id="GO:0005840">
    <property type="term" value="C:ribosome"/>
    <property type="evidence" value="ECO:0007669"/>
    <property type="project" value="UniProtKB-KW"/>
</dbReference>
<organism evidence="9 10">
    <name type="scientific">Kroppenstedtia sanguinis</name>
    <dbReference type="NCBI Taxonomy" id="1380684"/>
    <lineage>
        <taxon>Bacteria</taxon>
        <taxon>Bacillati</taxon>
        <taxon>Bacillota</taxon>
        <taxon>Bacilli</taxon>
        <taxon>Bacillales</taxon>
        <taxon>Thermoactinomycetaceae</taxon>
        <taxon>Kroppenstedtia</taxon>
    </lineage>
</organism>
<keyword evidence="10" id="KW-1185">Reference proteome</keyword>
<keyword evidence="2 5" id="KW-0694">RNA-binding</keyword>
<feature type="compositionally biased region" description="Acidic residues" evidence="6">
    <location>
        <begin position="187"/>
        <end position="201"/>
    </location>
</feature>
<dbReference type="SUPFAM" id="SSF50715">
    <property type="entry name" value="Ribosomal protein L25-like"/>
    <property type="match status" value="1"/>
</dbReference>
<dbReference type="Pfam" id="PF01386">
    <property type="entry name" value="Ribosomal_L25p"/>
    <property type="match status" value="1"/>
</dbReference>
<dbReference type="Proteomes" id="UP001597282">
    <property type="component" value="Unassembled WGS sequence"/>
</dbReference>
<evidence type="ECO:0000256" key="6">
    <source>
        <dbReference type="SAM" id="MobiDB-lite"/>
    </source>
</evidence>
<keyword evidence="4 5" id="KW-0687">Ribonucleoprotein</keyword>
<keyword evidence="3 5" id="KW-0689">Ribosomal protein</keyword>
<evidence type="ECO:0000256" key="2">
    <source>
        <dbReference type="ARBA" id="ARBA00022884"/>
    </source>
</evidence>
<dbReference type="Gene3D" id="2.40.240.10">
    <property type="entry name" value="Ribosomal Protein L25, Chain P"/>
    <property type="match status" value="1"/>
</dbReference>
<evidence type="ECO:0000259" key="8">
    <source>
        <dbReference type="Pfam" id="PF14693"/>
    </source>
</evidence>
<evidence type="ECO:0000313" key="9">
    <source>
        <dbReference type="EMBL" id="MFD1427959.1"/>
    </source>
</evidence>
<dbReference type="InterPro" id="IPR020056">
    <property type="entry name" value="Rbsml_bL25/Gln-tRNA_synth_N"/>
</dbReference>
<comment type="subunit">
    <text evidence="5">Part of the 50S ribosomal subunit; part of the 5S rRNA/L5/L18/L25 subcomplex. Contacts the 5S rRNA. Binds to the 5S rRNA independently of L5 and L18.</text>
</comment>
<dbReference type="InterPro" id="IPR029751">
    <property type="entry name" value="Ribosomal_L25_dom"/>
</dbReference>
<sequence length="201" mass="22807">MAYPIAVTFREKDPRSVLTKLRREGRVPAVVYGKGMENELIQLEAGQVIKMLQQEGTSAIYELQYPGGKSRQVMIRELQQDRIKDKIIHIDFNEVKLDQPFDTEIYIELTGEPIGVKEGGVLQHQLRNVQIRCLPADLPDRLEGDITQLNIGDTLTVGELPIPDRVELLTDPEETVVSILPPRMEQSTEEEEETTDTPTEE</sequence>
<dbReference type="InterPro" id="IPR011035">
    <property type="entry name" value="Ribosomal_bL25/Gln-tRNA_synth"/>
</dbReference>
<feature type="region of interest" description="Disordered" evidence="6">
    <location>
        <begin position="175"/>
        <end position="201"/>
    </location>
</feature>
<dbReference type="NCBIfam" id="NF004133">
    <property type="entry name" value="PRK05618.2-4"/>
    <property type="match status" value="1"/>
</dbReference>
<evidence type="ECO:0000256" key="4">
    <source>
        <dbReference type="ARBA" id="ARBA00023274"/>
    </source>
</evidence>
<dbReference type="PANTHER" id="PTHR33284">
    <property type="entry name" value="RIBOSOMAL PROTEIN L25/GLN-TRNA SYNTHETASE, ANTI-CODON-BINDING DOMAIN-CONTAINING PROTEIN"/>
    <property type="match status" value="1"/>
</dbReference>
<accession>A0ABW4CDD0</accession>